<dbReference type="RefSeq" id="XP_010701479.1">
    <property type="nucleotide sequence ID" value="XM_010703177.1"/>
</dbReference>
<dbReference type="EMBL" id="CP009400">
    <property type="protein sequence ID" value="AIO00679.1"/>
    <property type="molecule type" value="Genomic_DNA"/>
</dbReference>
<dbReference type="GeneID" id="22577517"/>
<dbReference type="KEGG" id="lpan:LPMP_310910"/>
<dbReference type="AlphaFoldDB" id="A0A088RXH8"/>
<feature type="compositionally biased region" description="Basic residues" evidence="1">
    <location>
        <begin position="375"/>
        <end position="387"/>
    </location>
</feature>
<proteinExistence type="predicted"/>
<protein>
    <submittedName>
        <fullName evidence="2">Uncharacterized protein</fullName>
    </submittedName>
</protein>
<evidence type="ECO:0000313" key="2">
    <source>
        <dbReference type="EMBL" id="AIO00679.1"/>
    </source>
</evidence>
<feature type="compositionally biased region" description="Basic and acidic residues" evidence="1">
    <location>
        <begin position="170"/>
        <end position="179"/>
    </location>
</feature>
<dbReference type="eggNOG" id="ENOG502SMDC">
    <property type="taxonomic scope" value="Eukaryota"/>
</dbReference>
<organism evidence="2 3">
    <name type="scientific">Leishmania panamensis</name>
    <dbReference type="NCBI Taxonomy" id="5679"/>
    <lineage>
        <taxon>Eukaryota</taxon>
        <taxon>Discoba</taxon>
        <taxon>Euglenozoa</taxon>
        <taxon>Kinetoplastea</taxon>
        <taxon>Metakinetoplastina</taxon>
        <taxon>Trypanosomatida</taxon>
        <taxon>Trypanosomatidae</taxon>
        <taxon>Leishmaniinae</taxon>
        <taxon>Leishmania</taxon>
        <taxon>Leishmania guyanensis species complex</taxon>
    </lineage>
</organism>
<keyword evidence="3" id="KW-1185">Reference proteome</keyword>
<gene>
    <name evidence="2" type="ORF">LPMP_310910</name>
</gene>
<evidence type="ECO:0000256" key="1">
    <source>
        <dbReference type="SAM" id="MobiDB-lite"/>
    </source>
</evidence>
<dbReference type="VEuPathDB" id="TriTrypDB:LPAL13_310015700"/>
<reference evidence="2 3" key="1">
    <citation type="journal article" date="2015" name="Sci. Rep.">
        <title>The genome of Leishmania panamensis: insights into genomics of the L. (Viannia) subgenus.</title>
        <authorList>
            <person name="Llanes A."/>
            <person name="Restrepo C.M."/>
            <person name="Vecchio G.D."/>
            <person name="Anguizola F.J."/>
            <person name="Lleonart R."/>
        </authorList>
    </citation>
    <scope>NUCLEOTIDE SEQUENCE [LARGE SCALE GENOMIC DNA]</scope>
    <source>
        <strain evidence="2 3">MHOM/PA/94/PSC-1</strain>
    </source>
</reference>
<feature type="region of interest" description="Disordered" evidence="1">
    <location>
        <begin position="139"/>
        <end position="202"/>
    </location>
</feature>
<evidence type="ECO:0000313" key="3">
    <source>
        <dbReference type="Proteomes" id="UP000063063"/>
    </source>
</evidence>
<dbReference type="Proteomes" id="UP000063063">
    <property type="component" value="Chromosome 31"/>
</dbReference>
<name>A0A088RXH8_LEIPA</name>
<feature type="region of interest" description="Disordered" evidence="1">
    <location>
        <begin position="374"/>
        <end position="393"/>
    </location>
</feature>
<accession>A0A088RXH8</accession>
<dbReference type="VEuPathDB" id="TriTrypDB:LPMP_310910"/>
<dbReference type="OrthoDB" id="266356at2759"/>
<sequence length="420" mass="45188">MLVRNVPLYAVKVVSASLIESMVFSGTGRPTANSHATLTFHLHRVRDSESFGVDYAFRPFGGVRAQCFVRGMPADLVASSAALRGVLGNGQASYQNSIRVTSINGVVRLTKKTVRGLLDSGRDAVVQCAVSAVAGGASDPQQVAAGVKGEGNEGNAIHPPKGRDRRLKVRVKDAPHADDTEVAEESPKSLVKRRGRHAPASSLKIPKVSKKRLRYSGERSVVEGLTNKDVDLSSIDGSALANVGVLNPAVPSAADDVNAAALMTLNELSPMKPVRTRGRRSTRLSAFLGAKRQSTTSEKTSDDVWFMHAEAAPTEGGEGEEASAVYAAIPTRKRRGRSPKVAAVDAHAEVEAVEALKREQRRSTARLFELEKQNKVTKRRGRPRKTNKSIEELGTTQIAEARSRGELAKHDADAYVELEF</sequence>